<gene>
    <name evidence="1" type="ORF">J2Z71_000581</name>
</gene>
<dbReference type="Proteomes" id="UP001519306">
    <property type="component" value="Unassembled WGS sequence"/>
</dbReference>
<dbReference type="RefSeq" id="WP_210060361.1">
    <property type="nucleotide sequence ID" value="NZ_JAGGLJ010000004.1"/>
</dbReference>
<dbReference type="PANTHER" id="PTHR39450:SF1">
    <property type="entry name" value="DUF1667 DOMAIN-CONTAINING PROTEIN"/>
    <property type="match status" value="1"/>
</dbReference>
<organism evidence="1 2">
    <name type="scientific">Peptoniphilus stercorisuis</name>
    <dbReference type="NCBI Taxonomy" id="1436965"/>
    <lineage>
        <taxon>Bacteria</taxon>
        <taxon>Bacillati</taxon>
        <taxon>Bacillota</taxon>
        <taxon>Tissierellia</taxon>
        <taxon>Tissierellales</taxon>
        <taxon>Peptoniphilaceae</taxon>
        <taxon>Peptoniphilus</taxon>
    </lineage>
</organism>
<accession>A0ABS4KCR5</accession>
<dbReference type="InterPro" id="IPR012460">
    <property type="entry name" value="DUF1667"/>
</dbReference>
<keyword evidence="2" id="KW-1185">Reference proteome</keyword>
<evidence type="ECO:0000313" key="2">
    <source>
        <dbReference type="Proteomes" id="UP001519306"/>
    </source>
</evidence>
<name>A0ABS4KCR5_9FIRM</name>
<dbReference type="EMBL" id="JAGGLJ010000004">
    <property type="protein sequence ID" value="MBP2025056.1"/>
    <property type="molecule type" value="Genomic_DNA"/>
</dbReference>
<dbReference type="Gene3D" id="3.10.530.10">
    <property type="entry name" value="CPE0013-like"/>
    <property type="match status" value="1"/>
</dbReference>
<dbReference type="InterPro" id="IPR036593">
    <property type="entry name" value="CPE0013-like_sf"/>
</dbReference>
<proteinExistence type="predicted"/>
<sequence length="118" mass="13180">MKKTINCIICPNSCEMTIDYNGSKISSIEGHSCLKGEEYAYKELFNPMRTVCSSVISSNKKDLLVSVKTSSPIPKSLIFKAMEEIKKVKINTPINSGDIIIKNFLNLECDLISTRTIK</sequence>
<dbReference type="PANTHER" id="PTHR39450">
    <property type="entry name" value="MOLYBDOPTERIN OXIDOREDUCTASE, 4FE-4S CLUSTER-BINDING SUBUNIT"/>
    <property type="match status" value="1"/>
</dbReference>
<reference evidence="1 2" key="1">
    <citation type="submission" date="2021-03" db="EMBL/GenBank/DDBJ databases">
        <title>Genomic Encyclopedia of Type Strains, Phase IV (KMG-IV): sequencing the most valuable type-strain genomes for metagenomic binning, comparative biology and taxonomic classification.</title>
        <authorList>
            <person name="Goeker M."/>
        </authorList>
    </citation>
    <scope>NUCLEOTIDE SEQUENCE [LARGE SCALE GENOMIC DNA]</scope>
    <source>
        <strain evidence="1 2">DSM 27563</strain>
    </source>
</reference>
<evidence type="ECO:0000313" key="1">
    <source>
        <dbReference type="EMBL" id="MBP2025056.1"/>
    </source>
</evidence>
<dbReference type="SUPFAM" id="SSF160148">
    <property type="entry name" value="CPE0013-like"/>
    <property type="match status" value="1"/>
</dbReference>
<protein>
    <submittedName>
        <fullName evidence="1">CxxC motif-containing protein</fullName>
    </submittedName>
</protein>
<dbReference type="Pfam" id="PF07892">
    <property type="entry name" value="DUF1667"/>
    <property type="match status" value="1"/>
</dbReference>
<comment type="caution">
    <text evidence="1">The sequence shown here is derived from an EMBL/GenBank/DDBJ whole genome shotgun (WGS) entry which is preliminary data.</text>
</comment>